<feature type="transmembrane region" description="Helical" evidence="1">
    <location>
        <begin position="95"/>
        <end position="113"/>
    </location>
</feature>
<keyword evidence="3" id="KW-1185">Reference proteome</keyword>
<keyword evidence="1" id="KW-0812">Transmembrane</keyword>
<evidence type="ECO:0000313" key="2">
    <source>
        <dbReference type="EMBL" id="MBW3467504.1"/>
    </source>
</evidence>
<keyword evidence="1" id="KW-1133">Transmembrane helix</keyword>
<name>A0A951IWJ0_9BACT</name>
<evidence type="ECO:0000313" key="3">
    <source>
        <dbReference type="Proteomes" id="UP000727490"/>
    </source>
</evidence>
<dbReference type="AlphaFoldDB" id="A0A951IWJ0"/>
<feature type="transmembrane region" description="Helical" evidence="1">
    <location>
        <begin position="37"/>
        <end position="59"/>
    </location>
</feature>
<dbReference type="RefSeq" id="WP_219287774.1">
    <property type="nucleotide sequence ID" value="NZ_RPHB01000003.1"/>
</dbReference>
<proteinExistence type="predicted"/>
<protein>
    <submittedName>
        <fullName evidence="2">Uncharacterized protein</fullName>
    </submittedName>
</protein>
<organism evidence="2 3">
    <name type="scientific">Arthrospiribacter ruber</name>
    <dbReference type="NCBI Taxonomy" id="2487934"/>
    <lineage>
        <taxon>Bacteria</taxon>
        <taxon>Pseudomonadati</taxon>
        <taxon>Bacteroidota</taxon>
        <taxon>Cytophagia</taxon>
        <taxon>Cytophagales</taxon>
        <taxon>Cyclobacteriaceae</taxon>
        <taxon>Arthrospiribacter</taxon>
    </lineage>
</organism>
<accession>A0A951IWJ0</accession>
<dbReference type="Proteomes" id="UP000727490">
    <property type="component" value="Unassembled WGS sequence"/>
</dbReference>
<comment type="caution">
    <text evidence="2">The sequence shown here is derived from an EMBL/GenBank/DDBJ whole genome shotgun (WGS) entry which is preliminary data.</text>
</comment>
<feature type="transmembrane region" description="Helical" evidence="1">
    <location>
        <begin position="6"/>
        <end position="25"/>
    </location>
</feature>
<dbReference type="EMBL" id="RPHB01000003">
    <property type="protein sequence ID" value="MBW3467504.1"/>
    <property type="molecule type" value="Genomic_DNA"/>
</dbReference>
<keyword evidence="1" id="KW-0472">Membrane</keyword>
<gene>
    <name evidence="2" type="ORF">EGN73_06710</name>
</gene>
<reference evidence="2 3" key="1">
    <citation type="journal article" date="2020" name="Syst. Appl. Microbiol.">
        <title>Arthrospiribacter ruber gen. nov., sp. nov., a novel bacterium isolated from Arthrospira cultures.</title>
        <authorList>
            <person name="Waleron M."/>
            <person name="Misztak A."/>
            <person name="Waleron M.M."/>
            <person name="Furmaniak M."/>
            <person name="Mrozik A."/>
            <person name="Waleron K."/>
        </authorList>
    </citation>
    <scope>NUCLEOTIDE SEQUENCE [LARGE SCALE GENOMIC DNA]</scope>
    <source>
        <strain evidence="2 3">DPMB0001</strain>
    </source>
</reference>
<evidence type="ECO:0000256" key="1">
    <source>
        <dbReference type="SAM" id="Phobius"/>
    </source>
</evidence>
<sequence>MNIAFSTFLILIFLLPGIFFRRYYYAEEFSKEYVKESFFEILFSAFVPSLIFHSIWFYLSKLLGFPVDLEVIGNLLAVNPLPSSFQNVSESSAQIIFYHFSIMIAASFAGHYFKQGVRLKKWDRRFKDLRFQNSWHYVLKGEFFDFPRSSYDLELDNVEDIELIFVDALVKTQEGTVIYDGILVDYELSKDGGLEYISLKEVQRRFMKDDFKEENKWESKSKYYQIPGHILVIKYSEIINLNFSYYKMIYDEKESKYDIELVK</sequence>